<dbReference type="RefSeq" id="WP_231926391.1">
    <property type="nucleotide sequence ID" value="NZ_LS483452.1"/>
</dbReference>
<evidence type="ECO:0000313" key="1">
    <source>
        <dbReference type="EMBL" id="SQH74458.1"/>
    </source>
</evidence>
<proteinExistence type="predicted"/>
<reference evidence="2" key="1">
    <citation type="submission" date="2018-06" db="EMBL/GenBank/DDBJ databases">
        <authorList>
            <person name="Cea G.-C."/>
            <person name="William W."/>
        </authorList>
    </citation>
    <scope>NUCLEOTIDE SEQUENCE [LARGE SCALE GENOMIC DNA]</scope>
    <source>
        <strain evidence="2">DB21MT-2</strain>
    </source>
</reference>
<evidence type="ECO:0000313" key="2">
    <source>
        <dbReference type="Proteomes" id="UP000250123"/>
    </source>
</evidence>
<dbReference type="EMBL" id="LS483452">
    <property type="protein sequence ID" value="SQH74458.1"/>
    <property type="molecule type" value="Genomic_DNA"/>
</dbReference>
<gene>
    <name evidence="1" type="ORF">SHEWBE_0469</name>
</gene>
<organism evidence="1 2">
    <name type="scientific">Shewanella benthica</name>
    <dbReference type="NCBI Taxonomy" id="43661"/>
    <lineage>
        <taxon>Bacteria</taxon>
        <taxon>Pseudomonadati</taxon>
        <taxon>Pseudomonadota</taxon>
        <taxon>Gammaproteobacteria</taxon>
        <taxon>Alteromonadales</taxon>
        <taxon>Shewanellaceae</taxon>
        <taxon>Shewanella</taxon>
    </lineage>
</organism>
<name>A0A330LXY7_9GAMM</name>
<dbReference type="Proteomes" id="UP000250123">
    <property type="component" value="Chromosome SHEWBE"/>
</dbReference>
<dbReference type="KEGG" id="sbk:SHEWBE_0469"/>
<accession>A0A330LXY7</accession>
<dbReference type="AlphaFoldDB" id="A0A330LXY7"/>
<sequence length="54" mass="6053">MLKADSEISRQGPQAVLDHYPYLSEEKYGFEVPATDSLIALAETAEFELAIKHE</sequence>
<protein>
    <submittedName>
        <fullName evidence="1">Uncharacterized protein</fullName>
    </submittedName>
</protein>